<feature type="domain" description="Chorismate mutase" evidence="3">
    <location>
        <begin position="10"/>
        <end position="72"/>
    </location>
</feature>
<keyword evidence="2" id="KW-0175">Coiled coil</keyword>
<evidence type="ECO:0000313" key="5">
    <source>
        <dbReference type="Proteomes" id="UP001268610"/>
    </source>
</evidence>
<feature type="coiled-coil region" evidence="2">
    <location>
        <begin position="16"/>
        <end position="43"/>
    </location>
</feature>
<dbReference type="EC" id="5.4.99.5" evidence="1"/>
<dbReference type="GO" id="GO:0046417">
    <property type="term" value="P:chorismate metabolic process"/>
    <property type="evidence" value="ECO:0007669"/>
    <property type="project" value="InterPro"/>
</dbReference>
<dbReference type="RefSeq" id="WP_310866270.1">
    <property type="nucleotide sequence ID" value="NZ_JAVLSF010000517.1"/>
</dbReference>
<dbReference type="InterPro" id="IPR002701">
    <property type="entry name" value="CM_II_prokaryot"/>
</dbReference>
<dbReference type="Proteomes" id="UP001268610">
    <property type="component" value="Unassembled WGS sequence"/>
</dbReference>
<gene>
    <name evidence="4" type="ORF">RJJ65_37070</name>
</gene>
<dbReference type="InterPro" id="IPR036979">
    <property type="entry name" value="CM_dom_sf"/>
</dbReference>
<feature type="non-terminal residue" evidence="4">
    <location>
        <position position="72"/>
    </location>
</feature>
<name>A0AAJ2H5J8_9HYPH</name>
<keyword evidence="4" id="KW-0413">Isomerase</keyword>
<dbReference type="SMART" id="SM00830">
    <property type="entry name" value="CM_2"/>
    <property type="match status" value="1"/>
</dbReference>
<evidence type="ECO:0000313" key="4">
    <source>
        <dbReference type="EMBL" id="MDR9778151.1"/>
    </source>
</evidence>
<evidence type="ECO:0000256" key="2">
    <source>
        <dbReference type="SAM" id="Coils"/>
    </source>
</evidence>
<dbReference type="Pfam" id="PF01817">
    <property type="entry name" value="CM_2"/>
    <property type="match status" value="1"/>
</dbReference>
<evidence type="ECO:0000256" key="1">
    <source>
        <dbReference type="ARBA" id="ARBA00012404"/>
    </source>
</evidence>
<sequence length="72" mass="8245">MTSMDGSDWQASPDTLDELRVKIDQVDQQIHQLLNQRAVLAENVAKAKFSTETNPVFYRPEREAQVLRNVMA</sequence>
<organism evidence="4 5">
    <name type="scientific">Rhizobium hidalgonense</name>
    <dbReference type="NCBI Taxonomy" id="1538159"/>
    <lineage>
        <taxon>Bacteria</taxon>
        <taxon>Pseudomonadati</taxon>
        <taxon>Pseudomonadota</taxon>
        <taxon>Alphaproteobacteria</taxon>
        <taxon>Hyphomicrobiales</taxon>
        <taxon>Rhizobiaceae</taxon>
        <taxon>Rhizobium/Agrobacterium group</taxon>
        <taxon>Rhizobium</taxon>
    </lineage>
</organism>
<comment type="caution">
    <text evidence="4">The sequence shown here is derived from an EMBL/GenBank/DDBJ whole genome shotgun (WGS) entry which is preliminary data.</text>
</comment>
<dbReference type="GO" id="GO:0004106">
    <property type="term" value="F:chorismate mutase activity"/>
    <property type="evidence" value="ECO:0007669"/>
    <property type="project" value="UniProtKB-EC"/>
</dbReference>
<accession>A0AAJ2H5J8</accession>
<dbReference type="SUPFAM" id="SSF48600">
    <property type="entry name" value="Chorismate mutase II"/>
    <property type="match status" value="1"/>
</dbReference>
<proteinExistence type="predicted"/>
<dbReference type="AlphaFoldDB" id="A0AAJ2H5J8"/>
<dbReference type="InterPro" id="IPR036263">
    <property type="entry name" value="Chorismate_II_sf"/>
</dbReference>
<protein>
    <recommendedName>
        <fullName evidence="1">chorismate mutase</fullName>
        <ecNumber evidence="1">5.4.99.5</ecNumber>
    </recommendedName>
</protein>
<dbReference type="Gene3D" id="1.20.59.10">
    <property type="entry name" value="Chorismate mutase"/>
    <property type="match status" value="1"/>
</dbReference>
<reference evidence="4" key="1">
    <citation type="submission" date="2023-04" db="EMBL/GenBank/DDBJ databases">
        <title>Genomic characterization of faba bean (Vicia faba) microsymbionts in Mexican soils.</title>
        <authorList>
            <person name="Rivera Orduna F.N."/>
            <person name="Guevara-Luna J."/>
            <person name="Yan J."/>
            <person name="Arroyo-Herrera I."/>
            <person name="Li Y."/>
            <person name="Vasquez-Murrieta M.S."/>
            <person name="Wang E.T."/>
        </authorList>
    </citation>
    <scope>NUCLEOTIDE SEQUENCE</scope>
    <source>
        <strain evidence="4">CH26</strain>
    </source>
</reference>
<evidence type="ECO:0000259" key="3">
    <source>
        <dbReference type="PROSITE" id="PS51168"/>
    </source>
</evidence>
<dbReference type="PROSITE" id="PS51168">
    <property type="entry name" value="CHORISMATE_MUT_2"/>
    <property type="match status" value="1"/>
</dbReference>
<dbReference type="EMBL" id="JAVLSF010000517">
    <property type="protein sequence ID" value="MDR9778151.1"/>
    <property type="molecule type" value="Genomic_DNA"/>
</dbReference>